<name>A0A087GPZ7_ARAAL</name>
<organism evidence="3 4">
    <name type="scientific">Arabis alpina</name>
    <name type="common">Alpine rock-cress</name>
    <dbReference type="NCBI Taxonomy" id="50452"/>
    <lineage>
        <taxon>Eukaryota</taxon>
        <taxon>Viridiplantae</taxon>
        <taxon>Streptophyta</taxon>
        <taxon>Embryophyta</taxon>
        <taxon>Tracheophyta</taxon>
        <taxon>Spermatophyta</taxon>
        <taxon>Magnoliopsida</taxon>
        <taxon>eudicotyledons</taxon>
        <taxon>Gunneridae</taxon>
        <taxon>Pentapetalae</taxon>
        <taxon>rosids</taxon>
        <taxon>malvids</taxon>
        <taxon>Brassicales</taxon>
        <taxon>Brassicaceae</taxon>
        <taxon>Arabideae</taxon>
        <taxon>Arabis</taxon>
    </lineage>
</organism>
<dbReference type="GO" id="GO:0005634">
    <property type="term" value="C:nucleus"/>
    <property type="evidence" value="ECO:0007669"/>
    <property type="project" value="TreeGrafter"/>
</dbReference>
<dbReference type="Proteomes" id="UP000029120">
    <property type="component" value="Chromosome 6"/>
</dbReference>
<dbReference type="Gramene" id="KFK31949">
    <property type="protein sequence ID" value="KFK31949"/>
    <property type="gene ID" value="AALP_AA6G180700"/>
</dbReference>
<dbReference type="PANTHER" id="PTHR31713">
    <property type="entry name" value="OS02G0177800 PROTEIN"/>
    <property type="match status" value="1"/>
</dbReference>
<sequence>MEPSEYPPGDENSPDRDLEPPQFLFSQHQYQRSCSSSLGVHKDTNINTKPLPVAPSSDSVLQWFPETQQLPLLKLCFINSLPPWVFTYSRIETDDGSPIAIELIDAATNARVTFDTRLKIVALDADITEESLTTEEFNRNIVRPREGKGPLLAGDLTVTLKD</sequence>
<dbReference type="GO" id="GO:0003700">
    <property type="term" value="F:DNA-binding transcription factor activity"/>
    <property type="evidence" value="ECO:0007669"/>
    <property type="project" value="TreeGrafter"/>
</dbReference>
<dbReference type="Pfam" id="PF07887">
    <property type="entry name" value="Calmodulin_bind"/>
    <property type="match status" value="1"/>
</dbReference>
<dbReference type="GO" id="GO:0043565">
    <property type="term" value="F:sequence-specific DNA binding"/>
    <property type="evidence" value="ECO:0007669"/>
    <property type="project" value="TreeGrafter"/>
</dbReference>
<evidence type="ECO:0000313" key="3">
    <source>
        <dbReference type="EMBL" id="KFK31949.1"/>
    </source>
</evidence>
<dbReference type="GO" id="GO:0080142">
    <property type="term" value="P:regulation of salicylic acid biosynthetic process"/>
    <property type="evidence" value="ECO:0007669"/>
    <property type="project" value="TreeGrafter"/>
</dbReference>
<dbReference type="PANTHER" id="PTHR31713:SF43">
    <property type="entry name" value="CALMODULIN-BINDING PROTEIN 60 G"/>
    <property type="match status" value="1"/>
</dbReference>
<evidence type="ECO:0000313" key="4">
    <source>
        <dbReference type="Proteomes" id="UP000029120"/>
    </source>
</evidence>
<evidence type="ECO:0000259" key="2">
    <source>
        <dbReference type="Pfam" id="PF07887"/>
    </source>
</evidence>
<keyword evidence="4" id="KW-1185">Reference proteome</keyword>
<feature type="region of interest" description="Disordered" evidence="1">
    <location>
        <begin position="1"/>
        <end position="21"/>
    </location>
</feature>
<dbReference type="InterPro" id="IPR046831">
    <property type="entry name" value="Calmodulin_bind_N"/>
</dbReference>
<accession>A0A087GPZ7</accession>
<dbReference type="InterPro" id="IPR012416">
    <property type="entry name" value="CBP60"/>
</dbReference>
<proteinExistence type="predicted"/>
<protein>
    <recommendedName>
        <fullName evidence="2">Calmodulin binding protein-like N-terminal domain-containing protein</fullName>
    </recommendedName>
</protein>
<dbReference type="AlphaFoldDB" id="A0A087GPZ7"/>
<dbReference type="GO" id="GO:0005516">
    <property type="term" value="F:calmodulin binding"/>
    <property type="evidence" value="ECO:0007669"/>
    <property type="project" value="InterPro"/>
</dbReference>
<evidence type="ECO:0000256" key="1">
    <source>
        <dbReference type="SAM" id="MobiDB-lite"/>
    </source>
</evidence>
<reference evidence="4" key="1">
    <citation type="journal article" date="2015" name="Nat. Plants">
        <title>Genome expansion of Arabis alpina linked with retrotransposition and reduced symmetric DNA methylation.</title>
        <authorList>
            <person name="Willing E.M."/>
            <person name="Rawat V."/>
            <person name="Mandakova T."/>
            <person name="Maumus F."/>
            <person name="James G.V."/>
            <person name="Nordstroem K.J."/>
            <person name="Becker C."/>
            <person name="Warthmann N."/>
            <person name="Chica C."/>
            <person name="Szarzynska B."/>
            <person name="Zytnicki M."/>
            <person name="Albani M.C."/>
            <person name="Kiefer C."/>
            <person name="Bergonzi S."/>
            <person name="Castaings L."/>
            <person name="Mateos J.L."/>
            <person name="Berns M.C."/>
            <person name="Bujdoso N."/>
            <person name="Piofczyk T."/>
            <person name="de Lorenzo L."/>
            <person name="Barrero-Sicilia C."/>
            <person name="Mateos I."/>
            <person name="Piednoel M."/>
            <person name="Hagmann J."/>
            <person name="Chen-Min-Tao R."/>
            <person name="Iglesias-Fernandez R."/>
            <person name="Schuster S.C."/>
            <person name="Alonso-Blanco C."/>
            <person name="Roudier F."/>
            <person name="Carbonero P."/>
            <person name="Paz-Ares J."/>
            <person name="Davis S.J."/>
            <person name="Pecinka A."/>
            <person name="Quesneville H."/>
            <person name="Colot V."/>
            <person name="Lysak M.A."/>
            <person name="Weigel D."/>
            <person name="Coupland G."/>
            <person name="Schneeberger K."/>
        </authorList>
    </citation>
    <scope>NUCLEOTIDE SEQUENCE [LARGE SCALE GENOMIC DNA]</scope>
    <source>
        <strain evidence="4">cv. Pajares</strain>
    </source>
</reference>
<dbReference type="EMBL" id="CM002874">
    <property type="protein sequence ID" value="KFK31949.1"/>
    <property type="molecule type" value="Genomic_DNA"/>
</dbReference>
<feature type="domain" description="Calmodulin binding protein-like N-terminal" evidence="2">
    <location>
        <begin position="73"/>
        <end position="162"/>
    </location>
</feature>
<gene>
    <name evidence="3" type="ordered locus">AALP_Aa6g180700</name>
</gene>
<dbReference type="OrthoDB" id="1936883at2759"/>